<protein>
    <submittedName>
        <fullName evidence="2">Uncharacterized protein</fullName>
    </submittedName>
</protein>
<keyword evidence="1" id="KW-0812">Transmembrane</keyword>
<evidence type="ECO:0000256" key="1">
    <source>
        <dbReference type="SAM" id="Phobius"/>
    </source>
</evidence>
<name>A0ABD6AG12_9EURY</name>
<sequence>MDSDIATARRLTLGMNVTLVVAILAVVAGVVLGEPPLVLATLGLFVVALVGYVVGHVTLHRRIAAENPSAVTNDGTVASALGLIRVNLLLYGGFVLLVVALAVTQGYGV</sequence>
<accession>A0ABD6AG12</accession>
<keyword evidence="3" id="KW-1185">Reference proteome</keyword>
<gene>
    <name evidence="2" type="ORF">ACFQPE_20780</name>
</gene>
<proteinExistence type="predicted"/>
<dbReference type="Proteomes" id="UP001596547">
    <property type="component" value="Unassembled WGS sequence"/>
</dbReference>
<comment type="caution">
    <text evidence="2">The sequence shown here is derived from an EMBL/GenBank/DDBJ whole genome shotgun (WGS) entry which is preliminary data.</text>
</comment>
<dbReference type="GeneID" id="79318030"/>
<evidence type="ECO:0000313" key="2">
    <source>
        <dbReference type="EMBL" id="MFC7319208.1"/>
    </source>
</evidence>
<dbReference type="AlphaFoldDB" id="A0ABD6AG12"/>
<feature type="transmembrane region" description="Helical" evidence="1">
    <location>
        <begin position="12"/>
        <end position="32"/>
    </location>
</feature>
<keyword evidence="1" id="KW-1133">Transmembrane helix</keyword>
<keyword evidence="1" id="KW-0472">Membrane</keyword>
<reference evidence="2 3" key="1">
    <citation type="journal article" date="2019" name="Int. J. Syst. Evol. Microbiol.">
        <title>The Global Catalogue of Microorganisms (GCM) 10K type strain sequencing project: providing services to taxonomists for standard genome sequencing and annotation.</title>
        <authorList>
            <consortium name="The Broad Institute Genomics Platform"/>
            <consortium name="The Broad Institute Genome Sequencing Center for Infectious Disease"/>
            <person name="Wu L."/>
            <person name="Ma J."/>
        </authorList>
    </citation>
    <scope>NUCLEOTIDE SEQUENCE [LARGE SCALE GENOMIC DNA]</scope>
    <source>
        <strain evidence="2 3">PSR21</strain>
    </source>
</reference>
<feature type="transmembrane region" description="Helical" evidence="1">
    <location>
        <begin position="38"/>
        <end position="59"/>
    </location>
</feature>
<evidence type="ECO:0000313" key="3">
    <source>
        <dbReference type="Proteomes" id="UP001596547"/>
    </source>
</evidence>
<dbReference type="RefSeq" id="WP_276306797.1">
    <property type="nucleotide sequence ID" value="NZ_CP119994.1"/>
</dbReference>
<organism evidence="2 3">
    <name type="scientific">Halomarina halobia</name>
    <dbReference type="NCBI Taxonomy" id="3033386"/>
    <lineage>
        <taxon>Archaea</taxon>
        <taxon>Methanobacteriati</taxon>
        <taxon>Methanobacteriota</taxon>
        <taxon>Stenosarchaea group</taxon>
        <taxon>Halobacteria</taxon>
        <taxon>Halobacteriales</taxon>
        <taxon>Natronomonadaceae</taxon>
        <taxon>Halomarina</taxon>
    </lineage>
</organism>
<feature type="transmembrane region" description="Helical" evidence="1">
    <location>
        <begin position="88"/>
        <end position="108"/>
    </location>
</feature>
<dbReference type="EMBL" id="JBHTBF010000004">
    <property type="protein sequence ID" value="MFC7319208.1"/>
    <property type="molecule type" value="Genomic_DNA"/>
</dbReference>